<dbReference type="InterPro" id="IPR000914">
    <property type="entry name" value="SBP_5_dom"/>
</dbReference>
<dbReference type="GO" id="GO:1904680">
    <property type="term" value="F:peptide transmembrane transporter activity"/>
    <property type="evidence" value="ECO:0007669"/>
    <property type="project" value="TreeGrafter"/>
</dbReference>
<dbReference type="GO" id="GO:0043190">
    <property type="term" value="C:ATP-binding cassette (ABC) transporter complex"/>
    <property type="evidence" value="ECO:0007669"/>
    <property type="project" value="InterPro"/>
</dbReference>
<dbReference type="Gene3D" id="3.10.105.10">
    <property type="entry name" value="Dipeptide-binding Protein, Domain 3"/>
    <property type="match status" value="1"/>
</dbReference>
<evidence type="ECO:0000313" key="2">
    <source>
        <dbReference type="EMBL" id="GID64907.1"/>
    </source>
</evidence>
<evidence type="ECO:0000313" key="3">
    <source>
        <dbReference type="Proteomes" id="UP000619479"/>
    </source>
</evidence>
<dbReference type="SUPFAM" id="SSF53850">
    <property type="entry name" value="Periplasmic binding protein-like II"/>
    <property type="match status" value="1"/>
</dbReference>
<dbReference type="EMBL" id="BOMH01000019">
    <property type="protein sequence ID" value="GID64907.1"/>
    <property type="molecule type" value="Genomic_DNA"/>
</dbReference>
<dbReference type="PANTHER" id="PTHR30290:SF82">
    <property type="entry name" value="ABC-TYPE DIPEPTIDE_OLIGOPEPTIDE TRANSPORT SYSTEM, PERIPLASMIC COMPONENT"/>
    <property type="match status" value="1"/>
</dbReference>
<dbReference type="Gene3D" id="3.40.190.10">
    <property type="entry name" value="Periplasmic binding protein-like II"/>
    <property type="match status" value="1"/>
</dbReference>
<dbReference type="CDD" id="cd08509">
    <property type="entry name" value="PBP2_TmCBP_oligosaccharides_like"/>
    <property type="match status" value="1"/>
</dbReference>
<dbReference type="PIRSF" id="PIRSF002741">
    <property type="entry name" value="MppA"/>
    <property type="match status" value="1"/>
</dbReference>
<organism evidence="2 3">
    <name type="scientific">Actinoplanes cyaneus</name>
    <dbReference type="NCBI Taxonomy" id="52696"/>
    <lineage>
        <taxon>Bacteria</taxon>
        <taxon>Bacillati</taxon>
        <taxon>Actinomycetota</taxon>
        <taxon>Actinomycetes</taxon>
        <taxon>Micromonosporales</taxon>
        <taxon>Micromonosporaceae</taxon>
        <taxon>Actinoplanes</taxon>
    </lineage>
</organism>
<proteinExistence type="predicted"/>
<name>A0A919IIC5_9ACTN</name>
<dbReference type="InterPro" id="IPR039424">
    <property type="entry name" value="SBP_5"/>
</dbReference>
<sequence>MAAAAALTLAAAGCSGDGGKPAGGGNAGNSSITIFNGSTGTIVEQWNPFLPNFLQPTEGLIYEALYWYNFASDADPQPMLGTAYSWDTAGKVLTITTRDGVKWSDGQPFTAKDVAYTFDLLRRTPALNATGLKLASSVAKDDKTAVLTFEKPSFTDEASVLGNTPIVPQHVWEKITDPTKSINPNPVGTGPYKLKTFAAQSYVMEKNANYWQPGKPQIQNVRYIALATADAATAALTGGQVDWMSSFLPGLDQLLKNQKNLTYVNTPALTTSIFTCAGAELGCKGPQTDPAVRQALYYALNRDQLNKLAGGGFASTASPTMLLPERDKDWIADQANLTVPGTADVAKANQILDAAGWVKGSDGIRAKGGEKLSLTIQTVTGWSDYISLNDAMTQEFKEVGVELKPTQLSWQEWNTNQVQGKYQLSLDSIGLGASTNPYATYLRYTSTTTAKAGTAAGLSGNYARYANDKVDAAVAAAAATNDEAAQKQQYAIIQQEIVKDLPYIPIYVNSLLTEFSTANATGWPTNDNKYALPATWKNWDNGIVLSTIKPAK</sequence>
<dbReference type="InterPro" id="IPR030678">
    <property type="entry name" value="Peptide/Ni-bd"/>
</dbReference>
<dbReference type="PANTHER" id="PTHR30290">
    <property type="entry name" value="PERIPLASMIC BINDING COMPONENT OF ABC TRANSPORTER"/>
    <property type="match status" value="1"/>
</dbReference>
<evidence type="ECO:0000259" key="1">
    <source>
        <dbReference type="Pfam" id="PF00496"/>
    </source>
</evidence>
<dbReference type="Proteomes" id="UP000619479">
    <property type="component" value="Unassembled WGS sequence"/>
</dbReference>
<feature type="domain" description="Solute-binding protein family 5" evidence="1">
    <location>
        <begin position="76"/>
        <end position="448"/>
    </location>
</feature>
<dbReference type="AlphaFoldDB" id="A0A919IIC5"/>
<keyword evidence="3" id="KW-1185">Reference proteome</keyword>
<gene>
    <name evidence="2" type="ORF">Acy02nite_27880</name>
</gene>
<accession>A0A919IIC5</accession>
<dbReference type="Pfam" id="PF00496">
    <property type="entry name" value="SBP_bac_5"/>
    <property type="match status" value="1"/>
</dbReference>
<comment type="caution">
    <text evidence="2">The sequence shown here is derived from an EMBL/GenBank/DDBJ whole genome shotgun (WGS) entry which is preliminary data.</text>
</comment>
<reference evidence="2" key="1">
    <citation type="submission" date="2021-01" db="EMBL/GenBank/DDBJ databases">
        <title>Whole genome shotgun sequence of Actinoplanes cyaneus NBRC 14990.</title>
        <authorList>
            <person name="Komaki H."/>
            <person name="Tamura T."/>
        </authorList>
    </citation>
    <scope>NUCLEOTIDE SEQUENCE</scope>
    <source>
        <strain evidence="2">NBRC 14990</strain>
    </source>
</reference>
<dbReference type="Gene3D" id="3.90.76.10">
    <property type="entry name" value="Dipeptide-binding Protein, Domain 1"/>
    <property type="match status" value="1"/>
</dbReference>
<dbReference type="GO" id="GO:0015833">
    <property type="term" value="P:peptide transport"/>
    <property type="evidence" value="ECO:0007669"/>
    <property type="project" value="TreeGrafter"/>
</dbReference>
<protein>
    <submittedName>
        <fullName evidence="2">Peptide ABC transporter substrate-binding protein</fullName>
    </submittedName>
</protein>
<dbReference type="GO" id="GO:0042597">
    <property type="term" value="C:periplasmic space"/>
    <property type="evidence" value="ECO:0007669"/>
    <property type="project" value="UniProtKB-ARBA"/>
</dbReference>